<keyword evidence="3" id="KW-1185">Reference proteome</keyword>
<dbReference type="EMBL" id="LGTE01000003">
    <property type="protein sequence ID" value="KNZ70489.1"/>
    <property type="molecule type" value="Genomic_DNA"/>
</dbReference>
<evidence type="ECO:0000313" key="2">
    <source>
        <dbReference type="EMBL" id="KNZ70489.1"/>
    </source>
</evidence>
<keyword evidence="1" id="KW-0812">Transmembrane</keyword>
<gene>
    <name evidence="2" type="ORF">Tfer_0671</name>
</gene>
<name>A0A0L6W5W7_9FIRM</name>
<protein>
    <submittedName>
        <fullName evidence="2">Uncharacterized protein</fullName>
    </submittedName>
</protein>
<feature type="transmembrane region" description="Helical" evidence="1">
    <location>
        <begin position="56"/>
        <end position="77"/>
    </location>
</feature>
<organism evidence="2 3">
    <name type="scientific">Thermincola ferriacetica</name>
    <dbReference type="NCBI Taxonomy" id="281456"/>
    <lineage>
        <taxon>Bacteria</taxon>
        <taxon>Bacillati</taxon>
        <taxon>Bacillota</taxon>
        <taxon>Clostridia</taxon>
        <taxon>Eubacteriales</taxon>
        <taxon>Thermincolaceae</taxon>
        <taxon>Thermincola</taxon>
    </lineage>
</organism>
<accession>A0A0L6W5W7</accession>
<reference evidence="3" key="1">
    <citation type="submission" date="2015-07" db="EMBL/GenBank/DDBJ databases">
        <title>Complete Genome of Thermincola ferriacetica strain Z-0001T.</title>
        <authorList>
            <person name="Lusk B."/>
            <person name="Badalamenti J.P."/>
            <person name="Parameswaran P."/>
            <person name="Bond D.R."/>
            <person name="Torres C.I."/>
        </authorList>
    </citation>
    <scope>NUCLEOTIDE SEQUENCE [LARGE SCALE GENOMIC DNA]</scope>
    <source>
        <strain evidence="3">Z-0001</strain>
    </source>
</reference>
<dbReference type="Proteomes" id="UP000037175">
    <property type="component" value="Unassembled WGS sequence"/>
</dbReference>
<evidence type="ECO:0000256" key="1">
    <source>
        <dbReference type="SAM" id="Phobius"/>
    </source>
</evidence>
<dbReference type="AlphaFoldDB" id="A0A0L6W5W7"/>
<dbReference type="RefSeq" id="WP_152908953.1">
    <property type="nucleotide sequence ID" value="NZ_LGTE01000003.1"/>
</dbReference>
<evidence type="ECO:0000313" key="3">
    <source>
        <dbReference type="Proteomes" id="UP000037175"/>
    </source>
</evidence>
<sequence length="108" mass="12035">MSKKFGWHLIPLLIIFMEYLSVSAALKIAETMGDYTTISLLQGLIRIGDNVSYHSVPMILVVMHAASLVLGIVYFYVVTLHGLGREAVETAKDRVPIWNLDDWDNGGN</sequence>
<keyword evidence="1" id="KW-1133">Transmembrane helix</keyword>
<proteinExistence type="predicted"/>
<keyword evidence="1" id="KW-0472">Membrane</keyword>
<comment type="caution">
    <text evidence="2">The sequence shown here is derived from an EMBL/GenBank/DDBJ whole genome shotgun (WGS) entry which is preliminary data.</text>
</comment>